<gene>
    <name evidence="1" type="ORF">QYT958_LOCUS43337</name>
</gene>
<accession>A0A822DJY3</accession>
<comment type="caution">
    <text evidence="1">The sequence shown here is derived from an EMBL/GenBank/DDBJ whole genome shotgun (WGS) entry which is preliminary data.</text>
</comment>
<evidence type="ECO:0000313" key="1">
    <source>
        <dbReference type="EMBL" id="CAF5072162.1"/>
    </source>
</evidence>
<dbReference type="EMBL" id="CAJOBR010060884">
    <property type="protein sequence ID" value="CAF5072162.1"/>
    <property type="molecule type" value="Genomic_DNA"/>
</dbReference>
<name>A0A822DJY3_9BILA</name>
<feature type="non-terminal residue" evidence="1">
    <location>
        <position position="51"/>
    </location>
</feature>
<proteinExistence type="predicted"/>
<sequence>MFIYTVAIDNPTTCEAELQELPNDQVNSYSSNDVRVILNELSSVTESEKVN</sequence>
<evidence type="ECO:0000313" key="2">
    <source>
        <dbReference type="Proteomes" id="UP000663848"/>
    </source>
</evidence>
<dbReference type="Proteomes" id="UP000663848">
    <property type="component" value="Unassembled WGS sequence"/>
</dbReference>
<protein>
    <submittedName>
        <fullName evidence="1">Uncharacterized protein</fullName>
    </submittedName>
</protein>
<reference evidence="1" key="1">
    <citation type="submission" date="2021-02" db="EMBL/GenBank/DDBJ databases">
        <authorList>
            <person name="Nowell W R."/>
        </authorList>
    </citation>
    <scope>NUCLEOTIDE SEQUENCE</scope>
</reference>
<dbReference type="AlphaFoldDB" id="A0A822DJY3"/>
<organism evidence="1 2">
    <name type="scientific">Rotaria socialis</name>
    <dbReference type="NCBI Taxonomy" id="392032"/>
    <lineage>
        <taxon>Eukaryota</taxon>
        <taxon>Metazoa</taxon>
        <taxon>Spiralia</taxon>
        <taxon>Gnathifera</taxon>
        <taxon>Rotifera</taxon>
        <taxon>Eurotatoria</taxon>
        <taxon>Bdelloidea</taxon>
        <taxon>Philodinida</taxon>
        <taxon>Philodinidae</taxon>
        <taxon>Rotaria</taxon>
    </lineage>
</organism>